<evidence type="ECO:0000313" key="1">
    <source>
        <dbReference type="EMBL" id="MCE4553138.1"/>
    </source>
</evidence>
<protein>
    <submittedName>
        <fullName evidence="1">Uncharacterized protein</fullName>
    </submittedName>
</protein>
<gene>
    <name evidence="1" type="ORF">LXT13_01585</name>
</gene>
<keyword evidence="2" id="KW-1185">Reference proteome</keyword>
<dbReference type="RefSeq" id="WP_233369847.1">
    <property type="nucleotide sequence ID" value="NZ_JAJTWU010000001.1"/>
</dbReference>
<evidence type="ECO:0000313" key="2">
    <source>
        <dbReference type="Proteomes" id="UP001200741"/>
    </source>
</evidence>
<dbReference type="InterPro" id="IPR017853">
    <property type="entry name" value="GH"/>
</dbReference>
<dbReference type="Gene3D" id="3.20.20.80">
    <property type="entry name" value="Glycosidases"/>
    <property type="match status" value="1"/>
</dbReference>
<organism evidence="1 2">
    <name type="scientific">Pelomonas cellulosilytica</name>
    <dbReference type="NCBI Taxonomy" id="2906762"/>
    <lineage>
        <taxon>Bacteria</taxon>
        <taxon>Pseudomonadati</taxon>
        <taxon>Pseudomonadota</taxon>
        <taxon>Betaproteobacteria</taxon>
        <taxon>Burkholderiales</taxon>
        <taxon>Sphaerotilaceae</taxon>
        <taxon>Roseateles</taxon>
    </lineage>
</organism>
<sequence length="674" mass="74636">MPAPPPLASFWMGGYEGADHLNGAGEMLDMVAATGHDQRLDADYRAARRLGLRCVRESIGWRLCERPDGTFDFTRVVRMALAARRQGLQILWTVMHYGLPADLTLLDDALIPRFARFASEAARTLAPLCPGTRFYTPINEISFLSWAASATGDLGAAGLQRQGTAEDTRISGYQIKQRLVRAALAGMAAMRAQDPQCRFLHVEPVLHVAPQDAADAEQVQLARTIEAYQWQTFDMLSGRMDPGLGGQPDALDWLGLNHYHSSQWEVPGEKRLPWHLRDPRRQPLSTLLAEVWRRYRRPMIVAETGHIGVGRAAWLHEIAGEARRARAAGVPLEGVCLYPLLDRPDWNDTTRWHRSGLWHLQAPETRSLNRPVARALAAWQRQLVDEPTRTGLLLVLPCAWEDWRAPREALVAALSATRPLCVLEPPRAAPADTLLRQHTLAPRAELLVLHGRGASSWAEAPSAAQLALVRAALRQAGRERWVCWLAGWRGDGHPAWWRELQVAGVILQPDALVPPKGDVLRHARGRLPAAWPVAAARRPAPHGYDAEEMSRLLAGIPEPRCWLLAPPVMSEAAAWRLRQFAEQRPRQQLLVDASAPAQGAPWPANLLWLGPVHDSLHAALAATVEKVQPWAGPQGWSGPEPLAAVAEEEPDLQAALRTLLAHGNRLRLRAAPLR</sequence>
<dbReference type="Proteomes" id="UP001200741">
    <property type="component" value="Unassembled WGS sequence"/>
</dbReference>
<accession>A0ABS8XQW1</accession>
<name>A0ABS8XQW1_9BURK</name>
<dbReference type="EMBL" id="JAJTWU010000001">
    <property type="protein sequence ID" value="MCE4553138.1"/>
    <property type="molecule type" value="Genomic_DNA"/>
</dbReference>
<proteinExistence type="predicted"/>
<reference evidence="1 2" key="1">
    <citation type="submission" date="2021-12" db="EMBL/GenBank/DDBJ databases">
        <title>Genome seq of P8.</title>
        <authorList>
            <person name="Seo T."/>
        </authorList>
    </citation>
    <scope>NUCLEOTIDE SEQUENCE [LARGE SCALE GENOMIC DNA]</scope>
    <source>
        <strain evidence="1 2">P8</strain>
    </source>
</reference>
<dbReference type="SUPFAM" id="SSF51445">
    <property type="entry name" value="(Trans)glycosidases"/>
    <property type="match status" value="1"/>
</dbReference>
<comment type="caution">
    <text evidence="1">The sequence shown here is derived from an EMBL/GenBank/DDBJ whole genome shotgun (WGS) entry which is preliminary data.</text>
</comment>